<evidence type="ECO:0000313" key="3">
    <source>
        <dbReference type="Proteomes" id="UP000008370"/>
    </source>
</evidence>
<accession>K5WU07</accession>
<dbReference type="HOGENOM" id="CLU_1030986_0_0_1"/>
<dbReference type="GeneID" id="18916841"/>
<dbReference type="InParanoid" id="K5WU07"/>
<feature type="region of interest" description="Disordered" evidence="1">
    <location>
        <begin position="192"/>
        <end position="212"/>
    </location>
</feature>
<name>K5WU07_PHACS</name>
<evidence type="ECO:0000256" key="1">
    <source>
        <dbReference type="SAM" id="MobiDB-lite"/>
    </source>
</evidence>
<dbReference type="AlphaFoldDB" id="K5WU07"/>
<dbReference type="KEGG" id="pco:PHACADRAFT_257408"/>
<proteinExistence type="predicted"/>
<dbReference type="EMBL" id="JH930473">
    <property type="protein sequence ID" value="EKM53912.1"/>
    <property type="molecule type" value="Genomic_DNA"/>
</dbReference>
<keyword evidence="3" id="KW-1185">Reference proteome</keyword>
<dbReference type="Proteomes" id="UP000008370">
    <property type="component" value="Unassembled WGS sequence"/>
</dbReference>
<dbReference type="RefSeq" id="XP_007396623.1">
    <property type="nucleotide sequence ID" value="XM_007396561.1"/>
</dbReference>
<protein>
    <recommendedName>
        <fullName evidence="4">F-box domain-containing protein</fullName>
    </recommendedName>
</protein>
<evidence type="ECO:0008006" key="4">
    <source>
        <dbReference type="Google" id="ProtNLM"/>
    </source>
</evidence>
<organism evidence="2 3">
    <name type="scientific">Phanerochaete carnosa (strain HHB-10118-sp)</name>
    <name type="common">White-rot fungus</name>
    <name type="synonym">Peniophora carnosa</name>
    <dbReference type="NCBI Taxonomy" id="650164"/>
    <lineage>
        <taxon>Eukaryota</taxon>
        <taxon>Fungi</taxon>
        <taxon>Dikarya</taxon>
        <taxon>Basidiomycota</taxon>
        <taxon>Agaricomycotina</taxon>
        <taxon>Agaricomycetes</taxon>
        <taxon>Polyporales</taxon>
        <taxon>Phanerochaetaceae</taxon>
        <taxon>Phanerochaete</taxon>
    </lineage>
</organism>
<gene>
    <name evidence="2" type="ORF">PHACADRAFT_257408</name>
</gene>
<sequence>MMFSELHIGTLAQLRRLCVILKTAKISNPPHKVHINPDRYSQPEDHKLPIPSLALALSSLGLHLRQTSNILCNYCDSYLPDIFAIREAPPRIEAAVSALLRPLQHLTHLHLGDMKFRSVTQLLGIIRAQPHIQHIYLEWIEVLQATERFYWPPNLALTSLQHFKLDHCTVPANTIPIFVSLMLGGKPNFTPSPPGVPQHYSQQPGHSHSSRRIHHDDQNVLVEIAQVLGQHLCSRHNHSDGAAVCKFEISAATDLFKSGKWFLMLGGEVY</sequence>
<evidence type="ECO:0000313" key="2">
    <source>
        <dbReference type="EMBL" id="EKM53912.1"/>
    </source>
</evidence>
<reference evidence="2 3" key="1">
    <citation type="journal article" date="2012" name="BMC Genomics">
        <title>Comparative genomics of the white-rot fungi, Phanerochaete carnosa and P. chrysosporium, to elucidate the genetic basis of the distinct wood types they colonize.</title>
        <authorList>
            <person name="Suzuki H."/>
            <person name="MacDonald J."/>
            <person name="Syed K."/>
            <person name="Salamov A."/>
            <person name="Hori C."/>
            <person name="Aerts A."/>
            <person name="Henrissat B."/>
            <person name="Wiebenga A."/>
            <person name="vanKuyk P.A."/>
            <person name="Barry K."/>
            <person name="Lindquist E."/>
            <person name="LaButti K."/>
            <person name="Lapidus A."/>
            <person name="Lucas S."/>
            <person name="Coutinho P."/>
            <person name="Gong Y."/>
            <person name="Samejima M."/>
            <person name="Mahadevan R."/>
            <person name="Abou-Zaid M."/>
            <person name="de Vries R.P."/>
            <person name="Igarashi K."/>
            <person name="Yadav J.S."/>
            <person name="Grigoriev I.V."/>
            <person name="Master E.R."/>
        </authorList>
    </citation>
    <scope>NUCLEOTIDE SEQUENCE [LARGE SCALE GENOMIC DNA]</scope>
    <source>
        <strain evidence="2 3">HHB-10118-sp</strain>
    </source>
</reference>